<geneLocation type="plasmid" evidence="1 2">
    <name>PPGU16_p3</name>
</geneLocation>
<dbReference type="EMBL" id="AP023178">
    <property type="protein sequence ID" value="BCF95401.1"/>
    <property type="molecule type" value="Genomic_DNA"/>
</dbReference>
<organism evidence="1 2">
    <name type="scientific">Paraburkholderia largidicola</name>
    <dbReference type="NCBI Taxonomy" id="3014751"/>
    <lineage>
        <taxon>Bacteria</taxon>
        <taxon>Pseudomonadati</taxon>
        <taxon>Pseudomonadota</taxon>
        <taxon>Betaproteobacteria</taxon>
        <taxon>Burkholderiales</taxon>
        <taxon>Burkholderiaceae</taxon>
        <taxon>Paraburkholderia</taxon>
    </lineage>
</organism>
<sequence>MSRLTVIAKGTNARGDIFAACHCVNHWGEDSGYGVWRLCENYQGGRIFKTWRYVEIGMTRDAALALLERRTARKIKQESQ</sequence>
<evidence type="ECO:0000313" key="2">
    <source>
        <dbReference type="Proteomes" id="UP000510888"/>
    </source>
</evidence>
<proteinExistence type="predicted"/>
<name>A0A7I8C4L4_9BURK</name>
<dbReference type="AlphaFoldDB" id="A0A7I8C4L4"/>
<keyword evidence="2" id="KW-1185">Reference proteome</keyword>
<reference evidence="1 2" key="1">
    <citation type="journal article" date="2020" name="Genes (Basel)">
        <title>Genomic Comparison of Insect Gut Symbionts from Divergent Burkholderia Subclades.</title>
        <authorList>
            <person name="Takeshita K."/>
            <person name="Kikuchi Y."/>
        </authorList>
    </citation>
    <scope>NUCLEOTIDE SEQUENCE [LARGE SCALE GENOMIC DNA]</scope>
    <source>
        <strain evidence="1 2">PGU16</strain>
        <plasmid evidence="1 2">PPGU16_p3</plasmid>
    </source>
</reference>
<accession>A0A7I8C4L4</accession>
<keyword evidence="1" id="KW-0614">Plasmid</keyword>
<dbReference type="KEGG" id="plad:PPGU16_84680"/>
<dbReference type="Proteomes" id="UP000510888">
    <property type="component" value="Plasmid PPGU16_p3"/>
</dbReference>
<protein>
    <submittedName>
        <fullName evidence="1">Uncharacterized protein</fullName>
    </submittedName>
</protein>
<dbReference type="RefSeq" id="WP_180727821.1">
    <property type="nucleotide sequence ID" value="NZ_AP023178.1"/>
</dbReference>
<evidence type="ECO:0000313" key="1">
    <source>
        <dbReference type="EMBL" id="BCF95401.1"/>
    </source>
</evidence>
<gene>
    <name evidence="1" type="ORF">PPGU16_84680</name>
</gene>